<dbReference type="RefSeq" id="WP_306835824.1">
    <property type="nucleotide sequence ID" value="NZ_JAUSRA010000001.1"/>
</dbReference>
<evidence type="ECO:0000256" key="2">
    <source>
        <dbReference type="ARBA" id="ARBA00022692"/>
    </source>
</evidence>
<sequence>MIDGRVGVMGSAPFGQRVVDVGRRSGGTFRERLTRVRGNAGLALQTGVAAGIAWLIANDLLHHQTPFFAPIAAVITLAVSVGQRLRRAFELVIGVALGIAVGDALILLIGTGPWQIGLSVGLAVVFAIFLGGGSSLVVQASSSAVLVATLTPPTDGVYLGRFWDALIGGAVGLAVMALLLPINPLTVVIRAAGPALDVLAHGLRDAAAALSAGDPERAAEVLDRLRAAETDLSTMDEAIKAGRENATLAPARWRARAPLAQYLDSARYVAHALRNSRVLVRRIIAMLNDGEPVPHTLAAGVGALGEAVELLRTELELGVEPEAARGRALSAASAAGLAYAAGVGFSGSVVVAQLRSTATDLVRASGIEHDESIRLVRRAFGRHAPDLPGDSPDLS</sequence>
<feature type="transmembrane region" description="Helical" evidence="5">
    <location>
        <begin position="40"/>
        <end position="57"/>
    </location>
</feature>
<evidence type="ECO:0000256" key="3">
    <source>
        <dbReference type="ARBA" id="ARBA00022989"/>
    </source>
</evidence>
<evidence type="ECO:0000256" key="5">
    <source>
        <dbReference type="SAM" id="Phobius"/>
    </source>
</evidence>
<protein>
    <submittedName>
        <fullName evidence="7">Uncharacterized membrane protein YgaE (UPF0421/DUF939 family)</fullName>
    </submittedName>
</protein>
<reference evidence="7 8" key="1">
    <citation type="submission" date="2023-07" db="EMBL/GenBank/DDBJ databases">
        <title>Sequencing the genomes of 1000 actinobacteria strains.</title>
        <authorList>
            <person name="Klenk H.-P."/>
        </authorList>
    </citation>
    <scope>NUCLEOTIDE SEQUENCE [LARGE SCALE GENOMIC DNA]</scope>
    <source>
        <strain evidence="7 8">DSM 44710</strain>
    </source>
</reference>
<dbReference type="Pfam" id="PF13515">
    <property type="entry name" value="FUSC_2"/>
    <property type="match status" value="1"/>
</dbReference>
<feature type="domain" description="Integral membrane bound transporter" evidence="6">
    <location>
        <begin position="52"/>
        <end position="175"/>
    </location>
</feature>
<keyword evidence="8" id="KW-1185">Reference proteome</keyword>
<organism evidence="7 8">
    <name type="scientific">Catenuloplanes nepalensis</name>
    <dbReference type="NCBI Taxonomy" id="587533"/>
    <lineage>
        <taxon>Bacteria</taxon>
        <taxon>Bacillati</taxon>
        <taxon>Actinomycetota</taxon>
        <taxon>Actinomycetes</taxon>
        <taxon>Micromonosporales</taxon>
        <taxon>Micromonosporaceae</taxon>
        <taxon>Catenuloplanes</taxon>
    </lineage>
</organism>
<name>A0ABT9N352_9ACTN</name>
<keyword evidence="4 5" id="KW-0472">Membrane</keyword>
<gene>
    <name evidence="7" type="ORF">J2S43_006642</name>
</gene>
<feature type="transmembrane region" description="Helical" evidence="5">
    <location>
        <begin position="162"/>
        <end position="182"/>
    </location>
</feature>
<dbReference type="InterPro" id="IPR049453">
    <property type="entry name" value="Memb_transporter_dom"/>
</dbReference>
<evidence type="ECO:0000259" key="6">
    <source>
        <dbReference type="Pfam" id="PF13515"/>
    </source>
</evidence>
<evidence type="ECO:0000313" key="8">
    <source>
        <dbReference type="Proteomes" id="UP001240984"/>
    </source>
</evidence>
<comment type="subcellular location">
    <subcellularLocation>
        <location evidence="1">Membrane</location>
        <topology evidence="1">Multi-pass membrane protein</topology>
    </subcellularLocation>
</comment>
<evidence type="ECO:0000256" key="4">
    <source>
        <dbReference type="ARBA" id="ARBA00023136"/>
    </source>
</evidence>
<evidence type="ECO:0000313" key="7">
    <source>
        <dbReference type="EMBL" id="MDP9798130.1"/>
    </source>
</evidence>
<dbReference type="EMBL" id="JAUSRA010000001">
    <property type="protein sequence ID" value="MDP9798130.1"/>
    <property type="molecule type" value="Genomic_DNA"/>
</dbReference>
<dbReference type="Proteomes" id="UP001240984">
    <property type="component" value="Unassembled WGS sequence"/>
</dbReference>
<keyword evidence="2 5" id="KW-0812">Transmembrane</keyword>
<feature type="transmembrane region" description="Helical" evidence="5">
    <location>
        <begin position="122"/>
        <end position="150"/>
    </location>
</feature>
<accession>A0ABT9N352</accession>
<proteinExistence type="predicted"/>
<keyword evidence="3 5" id="KW-1133">Transmembrane helix</keyword>
<evidence type="ECO:0000256" key="1">
    <source>
        <dbReference type="ARBA" id="ARBA00004141"/>
    </source>
</evidence>
<feature type="transmembrane region" description="Helical" evidence="5">
    <location>
        <begin position="88"/>
        <end position="110"/>
    </location>
</feature>
<feature type="transmembrane region" description="Helical" evidence="5">
    <location>
        <begin position="63"/>
        <end position="81"/>
    </location>
</feature>
<comment type="caution">
    <text evidence="7">The sequence shown here is derived from an EMBL/GenBank/DDBJ whole genome shotgun (WGS) entry which is preliminary data.</text>
</comment>